<dbReference type="PIRSF" id="PIRSF015614">
    <property type="entry name" value="TRAF"/>
    <property type="match status" value="1"/>
</dbReference>
<keyword evidence="3 7" id="KW-0479">Metal-binding</keyword>
<dbReference type="Pfam" id="PF21355">
    <property type="entry name" value="TRAF-mep_MATH"/>
    <property type="match status" value="1"/>
</dbReference>
<evidence type="ECO:0000256" key="7">
    <source>
        <dbReference type="PROSITE-ProRule" id="PRU00207"/>
    </source>
</evidence>
<dbReference type="Pfam" id="PF02176">
    <property type="entry name" value="zf-TRAF"/>
    <property type="match status" value="1"/>
</dbReference>
<evidence type="ECO:0000313" key="12">
    <source>
        <dbReference type="EnsemblMetazoa" id="XP_020914674.1"/>
    </source>
</evidence>
<evidence type="ECO:0000256" key="4">
    <source>
        <dbReference type="ARBA" id="ARBA00022737"/>
    </source>
</evidence>
<dbReference type="PROSITE" id="PS00518">
    <property type="entry name" value="ZF_RING_1"/>
    <property type="match status" value="1"/>
</dbReference>
<evidence type="ECO:0000259" key="10">
    <source>
        <dbReference type="PROSITE" id="PS50144"/>
    </source>
</evidence>
<evidence type="ECO:0000313" key="13">
    <source>
        <dbReference type="Proteomes" id="UP000887567"/>
    </source>
</evidence>
<dbReference type="GO" id="GO:0007165">
    <property type="term" value="P:signal transduction"/>
    <property type="evidence" value="ECO:0007669"/>
    <property type="project" value="InterPro"/>
</dbReference>
<evidence type="ECO:0000256" key="6">
    <source>
        <dbReference type="ARBA" id="ARBA00022833"/>
    </source>
</evidence>
<dbReference type="SMART" id="SM00061">
    <property type="entry name" value="MATH"/>
    <property type="match status" value="1"/>
</dbReference>
<dbReference type="PROSITE" id="PS50089">
    <property type="entry name" value="ZF_RING_2"/>
    <property type="match status" value="1"/>
</dbReference>
<keyword evidence="5 7" id="KW-0863">Zinc-finger</keyword>
<keyword evidence="13" id="KW-1185">Reference proteome</keyword>
<dbReference type="AlphaFoldDB" id="A0A913Y3R1"/>
<dbReference type="PROSITE" id="PS50144">
    <property type="entry name" value="MATH"/>
    <property type="match status" value="1"/>
</dbReference>
<dbReference type="GO" id="GO:0005737">
    <property type="term" value="C:cytoplasm"/>
    <property type="evidence" value="ECO:0007669"/>
    <property type="project" value="UniProtKB-SubCell"/>
</dbReference>
<dbReference type="PANTHER" id="PTHR10131">
    <property type="entry name" value="TNF RECEPTOR ASSOCIATED FACTOR"/>
    <property type="match status" value="1"/>
</dbReference>
<dbReference type="PROSITE" id="PS50145">
    <property type="entry name" value="ZF_TRAF"/>
    <property type="match status" value="1"/>
</dbReference>
<organism evidence="12 13">
    <name type="scientific">Exaiptasia diaphana</name>
    <name type="common">Tropical sea anemone</name>
    <name type="synonym">Aiptasia pulchella</name>
    <dbReference type="NCBI Taxonomy" id="2652724"/>
    <lineage>
        <taxon>Eukaryota</taxon>
        <taxon>Metazoa</taxon>
        <taxon>Cnidaria</taxon>
        <taxon>Anthozoa</taxon>
        <taxon>Hexacorallia</taxon>
        <taxon>Actiniaria</taxon>
        <taxon>Aiptasiidae</taxon>
        <taxon>Exaiptasia</taxon>
    </lineage>
</organism>
<keyword evidence="2" id="KW-0963">Cytoplasm</keyword>
<name>A0A913Y3R1_EXADI</name>
<feature type="compositionally biased region" description="Basic and acidic residues" evidence="8">
    <location>
        <begin position="33"/>
        <end position="46"/>
    </location>
</feature>
<evidence type="ECO:0000259" key="11">
    <source>
        <dbReference type="PROSITE" id="PS50145"/>
    </source>
</evidence>
<dbReference type="Proteomes" id="UP000887567">
    <property type="component" value="Unplaced"/>
</dbReference>
<feature type="domain" description="TRAF-type" evidence="11">
    <location>
        <begin position="226"/>
        <end position="284"/>
    </location>
</feature>
<dbReference type="SMART" id="SM00184">
    <property type="entry name" value="RING"/>
    <property type="match status" value="1"/>
</dbReference>
<dbReference type="GO" id="GO:0008270">
    <property type="term" value="F:zinc ion binding"/>
    <property type="evidence" value="ECO:0007669"/>
    <property type="project" value="UniProtKB-KW"/>
</dbReference>
<dbReference type="OrthoDB" id="5574452at2759"/>
<dbReference type="CDD" id="cd00270">
    <property type="entry name" value="MATH_TRAF_C"/>
    <property type="match status" value="1"/>
</dbReference>
<comment type="subcellular location">
    <subcellularLocation>
        <location evidence="1">Cytoplasm</location>
    </subcellularLocation>
</comment>
<evidence type="ECO:0000256" key="1">
    <source>
        <dbReference type="ARBA" id="ARBA00004496"/>
    </source>
</evidence>
<feature type="domain" description="RING-type" evidence="9">
    <location>
        <begin position="92"/>
        <end position="131"/>
    </location>
</feature>
<dbReference type="RefSeq" id="XP_020914674.1">
    <property type="nucleotide sequence ID" value="XM_021059015.1"/>
</dbReference>
<dbReference type="Gene3D" id="2.60.210.10">
    <property type="entry name" value="Apoptosis, Tumor Necrosis Factor Receptor Associated Protein 2, Chain A"/>
    <property type="match status" value="1"/>
</dbReference>
<evidence type="ECO:0000256" key="3">
    <source>
        <dbReference type="ARBA" id="ARBA00022723"/>
    </source>
</evidence>
<dbReference type="Gene3D" id="3.30.40.10">
    <property type="entry name" value="Zinc/RING finger domain, C3HC4 (zinc finger)"/>
    <property type="match status" value="3"/>
</dbReference>
<dbReference type="SUPFAM" id="SSF57850">
    <property type="entry name" value="RING/U-box"/>
    <property type="match status" value="1"/>
</dbReference>
<feature type="compositionally biased region" description="Basic and acidic residues" evidence="8">
    <location>
        <begin position="7"/>
        <end position="26"/>
    </location>
</feature>
<dbReference type="InterPro" id="IPR013083">
    <property type="entry name" value="Znf_RING/FYVE/PHD"/>
</dbReference>
<dbReference type="InterPro" id="IPR001841">
    <property type="entry name" value="Znf_RING"/>
</dbReference>
<dbReference type="GO" id="GO:0043122">
    <property type="term" value="P:regulation of canonical NF-kappaB signal transduction"/>
    <property type="evidence" value="ECO:0007669"/>
    <property type="project" value="TreeGrafter"/>
</dbReference>
<feature type="domain" description="MATH" evidence="10">
    <location>
        <begin position="339"/>
        <end position="490"/>
    </location>
</feature>
<feature type="zinc finger region" description="TRAF-type" evidence="7">
    <location>
        <begin position="226"/>
        <end position="284"/>
    </location>
</feature>
<feature type="compositionally biased region" description="Acidic residues" evidence="8">
    <location>
        <begin position="57"/>
        <end position="70"/>
    </location>
</feature>
<dbReference type="GeneID" id="110252240"/>
<sequence>MSDVDENVQKLEEKIPLSDKIEQVADKEEDESIDNKQENEKDEIDRASAGSPTESVDSSDSDDGEPEEPPDVSTPYPDSKLLIYPMQKMYMCPKCRDLLREPVQNKYCGHYLCYQCYVDVSKLTKRCPMDQVEIGNKPPRVDKEFRDDIWQLEAKCKNNEQGCKWEDTVGKYSEHVTYCEYNSMTCICGTSFPKRFYQRHRDKECGKELIQCEYCESEIYRENKKSHLVECTKLPLPCPNKCDKDLRFPRDELDKHIETECPRTKVVCHFEDIGCSHKSSREKMVKHYAKELTNHVDMLHVEEIKRDELLNKILLKLREHEMMIGNDDERIGNLESINNTQLIWRIEDVSGKMAQAKGGSAESLFHPPFATSKHGYRFSASVCLNGDGKGKGTHMSVFISIHKGDYDVFLKWPFDYRVTFILLDQDEHLNERKHIKYSIKPSPSPENEKFLGRPTMDKNASFGLQKFASHKEIYTRNYIKDNTMLLKISVECPGTDAVFLA</sequence>
<protein>
    <recommendedName>
        <fullName evidence="14">TNF receptor-associated factor 4</fullName>
    </recommendedName>
</protein>
<keyword evidence="4" id="KW-0677">Repeat</keyword>
<evidence type="ECO:0008006" key="14">
    <source>
        <dbReference type="Google" id="ProtNLM"/>
    </source>
</evidence>
<dbReference type="InterPro" id="IPR017907">
    <property type="entry name" value="Znf_RING_CS"/>
</dbReference>
<dbReference type="SUPFAM" id="SSF49599">
    <property type="entry name" value="TRAF domain-like"/>
    <property type="match status" value="3"/>
</dbReference>
<accession>A0A913Y3R1</accession>
<dbReference type="OMA" id="REECINH"/>
<dbReference type="InterPro" id="IPR012227">
    <property type="entry name" value="TNF_rcpt-assoc_TRAF_met"/>
</dbReference>
<evidence type="ECO:0000259" key="9">
    <source>
        <dbReference type="PROSITE" id="PS50089"/>
    </source>
</evidence>
<dbReference type="InterPro" id="IPR008974">
    <property type="entry name" value="TRAF-like"/>
</dbReference>
<dbReference type="InterPro" id="IPR002083">
    <property type="entry name" value="MATH/TRAF_dom"/>
</dbReference>
<dbReference type="PANTHER" id="PTHR10131:SF151">
    <property type="entry name" value="TNF RECEPTOR ASSOCIATED FACTOR (TRAF) HOMOLOG"/>
    <property type="match status" value="1"/>
</dbReference>
<evidence type="ECO:0000256" key="5">
    <source>
        <dbReference type="ARBA" id="ARBA00022771"/>
    </source>
</evidence>
<evidence type="ECO:0000256" key="8">
    <source>
        <dbReference type="SAM" id="MobiDB-lite"/>
    </source>
</evidence>
<keyword evidence="6 7" id="KW-0862">Zinc</keyword>
<dbReference type="InterPro" id="IPR049342">
    <property type="entry name" value="TRAF1-6_MATH_dom"/>
</dbReference>
<dbReference type="EnsemblMetazoa" id="XM_021059015.1">
    <property type="protein sequence ID" value="XP_020914674.1"/>
    <property type="gene ID" value="LOC110252240"/>
</dbReference>
<proteinExistence type="predicted"/>
<feature type="region of interest" description="Disordered" evidence="8">
    <location>
        <begin position="1"/>
        <end position="79"/>
    </location>
</feature>
<evidence type="ECO:0000256" key="2">
    <source>
        <dbReference type="ARBA" id="ARBA00022490"/>
    </source>
</evidence>
<dbReference type="InterPro" id="IPR001293">
    <property type="entry name" value="Znf_TRAF"/>
</dbReference>
<reference evidence="12" key="1">
    <citation type="submission" date="2022-11" db="UniProtKB">
        <authorList>
            <consortium name="EnsemblMetazoa"/>
        </authorList>
    </citation>
    <scope>IDENTIFICATION</scope>
</reference>
<dbReference type="KEGG" id="epa:110252240"/>
<dbReference type="GO" id="GO:0042981">
    <property type="term" value="P:regulation of apoptotic process"/>
    <property type="evidence" value="ECO:0007669"/>
    <property type="project" value="InterPro"/>
</dbReference>